<evidence type="ECO:0000313" key="2">
    <source>
        <dbReference type="Proteomes" id="UP000254174"/>
    </source>
</evidence>
<name>A0A2X1NVB0_ECOLX</name>
<gene>
    <name evidence="1" type="ORF">NCTC7922_00681</name>
</gene>
<accession>A0A2X1NVB0</accession>
<protein>
    <submittedName>
        <fullName evidence="1">Protein of uncharacterized function (DUF3521)</fullName>
    </submittedName>
</protein>
<sequence>MRYAYQAYKGTQLIEFAGFVSQIRRSRRIRHNRRTLYCLFYRLLVNNNAAINVQTPISPAQSGDILVIAKLLSMYKHKA</sequence>
<evidence type="ECO:0000313" key="1">
    <source>
        <dbReference type="EMBL" id="STM09147.1"/>
    </source>
</evidence>
<organism evidence="1 2">
    <name type="scientific">Escherichia coli</name>
    <dbReference type="NCBI Taxonomy" id="562"/>
    <lineage>
        <taxon>Bacteria</taxon>
        <taxon>Pseudomonadati</taxon>
        <taxon>Pseudomonadota</taxon>
        <taxon>Gammaproteobacteria</taxon>
        <taxon>Enterobacterales</taxon>
        <taxon>Enterobacteriaceae</taxon>
        <taxon>Escherichia</taxon>
    </lineage>
</organism>
<dbReference type="EMBL" id="UGFC01000004">
    <property type="protein sequence ID" value="STM09147.1"/>
    <property type="molecule type" value="Genomic_DNA"/>
</dbReference>
<proteinExistence type="predicted"/>
<reference evidence="1 2" key="1">
    <citation type="submission" date="2018-06" db="EMBL/GenBank/DDBJ databases">
        <authorList>
            <consortium name="Pathogen Informatics"/>
            <person name="Doyle S."/>
        </authorList>
    </citation>
    <scope>NUCLEOTIDE SEQUENCE [LARGE SCALE GENOMIC DNA]</scope>
    <source>
        <strain evidence="1 2">NCTC7922</strain>
    </source>
</reference>
<dbReference type="Proteomes" id="UP000254174">
    <property type="component" value="Unassembled WGS sequence"/>
</dbReference>
<dbReference type="AlphaFoldDB" id="A0A2X1NVB0"/>